<comment type="similarity">
    <text evidence="1">Belongs to the protein kinase superfamily. CMGC Ser/Thr protein kinase family. MNB/DYRK subfamily.</text>
</comment>
<feature type="compositionally biased region" description="Polar residues" evidence="8">
    <location>
        <begin position="633"/>
        <end position="651"/>
    </location>
</feature>
<keyword evidence="11" id="KW-1185">Reference proteome</keyword>
<dbReference type="InterPro" id="IPR000719">
    <property type="entry name" value="Prot_kinase_dom"/>
</dbReference>
<dbReference type="GO" id="GO:0005737">
    <property type="term" value="C:cytoplasm"/>
    <property type="evidence" value="ECO:0000318"/>
    <property type="project" value="GO_Central"/>
</dbReference>
<feature type="binding site" evidence="7">
    <location>
        <position position="167"/>
    </location>
    <ligand>
        <name>ATP</name>
        <dbReference type="ChEBI" id="CHEBI:30616"/>
    </ligand>
</feature>
<evidence type="ECO:0000256" key="5">
    <source>
        <dbReference type="ARBA" id="ARBA00022777"/>
    </source>
</evidence>
<keyword evidence="4 7" id="KW-0547">Nucleotide-binding</keyword>
<dbReference type="PANTHER" id="PTHR24058">
    <property type="entry name" value="DUAL SPECIFICITY PROTEIN KINASE"/>
    <property type="match status" value="1"/>
</dbReference>
<feature type="region of interest" description="Disordered" evidence="8">
    <location>
        <begin position="775"/>
        <end position="799"/>
    </location>
</feature>
<feature type="region of interest" description="Disordered" evidence="8">
    <location>
        <begin position="715"/>
        <end position="740"/>
    </location>
</feature>
<dbReference type="GO" id="GO:0005524">
    <property type="term" value="F:ATP binding"/>
    <property type="evidence" value="ECO:0007669"/>
    <property type="project" value="UniProtKB-UniRule"/>
</dbReference>
<dbReference type="AlphaFoldDB" id="A0A804L4T0"/>
<dbReference type="InterPro" id="IPR017441">
    <property type="entry name" value="Protein_kinase_ATP_BS"/>
</dbReference>
<dbReference type="PANTHER" id="PTHR24058:SF17">
    <property type="entry name" value="HOMEODOMAIN INTERACTING PROTEIN KINASE, ISOFORM D"/>
    <property type="match status" value="1"/>
</dbReference>
<dbReference type="PROSITE" id="PS00107">
    <property type="entry name" value="PROTEIN_KINASE_ATP"/>
    <property type="match status" value="1"/>
</dbReference>
<dbReference type="OrthoDB" id="9332038at2759"/>
<organism evidence="10 11">
    <name type="scientific">Musa acuminata subsp. malaccensis</name>
    <name type="common">Wild banana</name>
    <name type="synonym">Musa malaccensis</name>
    <dbReference type="NCBI Taxonomy" id="214687"/>
    <lineage>
        <taxon>Eukaryota</taxon>
        <taxon>Viridiplantae</taxon>
        <taxon>Streptophyta</taxon>
        <taxon>Embryophyta</taxon>
        <taxon>Tracheophyta</taxon>
        <taxon>Spermatophyta</taxon>
        <taxon>Magnoliopsida</taxon>
        <taxon>Liliopsida</taxon>
        <taxon>Zingiberales</taxon>
        <taxon>Musaceae</taxon>
        <taxon>Musa</taxon>
    </lineage>
</organism>
<feature type="region of interest" description="Disordered" evidence="8">
    <location>
        <begin position="629"/>
        <end position="662"/>
    </location>
</feature>
<dbReference type="Pfam" id="PF00069">
    <property type="entry name" value="Pkinase"/>
    <property type="match status" value="1"/>
</dbReference>
<dbReference type="OMA" id="YHRHLCI"/>
<keyword evidence="5" id="KW-0418">Kinase</keyword>
<dbReference type="PROSITE" id="PS00108">
    <property type="entry name" value="PROTEIN_KINASE_ST"/>
    <property type="match status" value="1"/>
</dbReference>
<dbReference type="FunFam" id="3.30.200.20:FF:000087">
    <property type="entry name" value="Dual specificity tyrosine-phosphorylation-regulated kinase 1A"/>
    <property type="match status" value="1"/>
</dbReference>
<evidence type="ECO:0000256" key="3">
    <source>
        <dbReference type="ARBA" id="ARBA00022679"/>
    </source>
</evidence>
<dbReference type="Gene3D" id="1.10.510.10">
    <property type="entry name" value="Transferase(Phosphotransferase) domain 1"/>
    <property type="match status" value="1"/>
</dbReference>
<evidence type="ECO:0000313" key="10">
    <source>
        <dbReference type="EnsemblPlants" id="Ma11_p06160.1"/>
    </source>
</evidence>
<dbReference type="PROSITE" id="PS50011">
    <property type="entry name" value="PROTEIN_KINASE_DOM"/>
    <property type="match status" value="1"/>
</dbReference>
<evidence type="ECO:0000259" key="9">
    <source>
        <dbReference type="PROSITE" id="PS50011"/>
    </source>
</evidence>
<dbReference type="InterPro" id="IPR008271">
    <property type="entry name" value="Ser/Thr_kinase_AS"/>
</dbReference>
<keyword evidence="2" id="KW-0723">Serine/threonine-protein kinase</keyword>
<sequence length="1033" mass="114351">MAEVDASKVVVVEDGSRDEPPPSSSSWNPLRKAFRPYVSPSQSSTASSTQSSSGSGSSSSTTLRVIVKRPLVTRLTKGLVETYQICNPTFKYSEAVNPKRFLTNPSIGVLNDGYDNANSDLILHVNFELVNLERKRRYTVKDMLGQGTFGQVAKCWDWETNNYVAVKIIKNQPAYYRQAVVEVSILHMLNQKFDPDDKHHIVRILDYFVFQRHLCISFEMLGSNLYELIKMNHFKGLSLNIVQMFSKQILRALVVMKDAGIIHCDMKPENILISTSVKPTEIKVIDFGSACMEGRTVYSYIQSRYYRSPEVLLGYPYTSSIDMWSFGCIVAELFLGLPLFPGASEYDLLKRMIQILGGQPPDNLLRDAKNTSKFFKHVGSIYRLEHEETSEEVTSAYRVLTEEEFEARESKRPSIGKNYFNHVKLEDIIANYPYRKNLPEEEIIRESLTRLALVDFLRGLVEFDPGKRWSPLQASGHPFVTGEPFRCPYKPPPESPRIPVIHTVTVDHNPGGGHWLAAGLSPQVSSVNKYLPLNSPHFHKVPMSYGSSYGSLGSHGSYNDNTGLGSSYGSYGDINSVHAYNSPVGPCGFNMHVQVGGPFLGSSPDARHRSQLSHGTGFGVSPYGGLGPMSLGASPSQFTPPSSQMQISSASPGKYGPTSPVRGSVRGISLGKAAAVGQYNKRTWGYPTICMQPFGSADHGPGFCGDGMSCSQPDAQFRGHGGSPHSAISSSSHSNWWQQMGGGNGLSSSLNSANQKSYPAPQAQNSFVVSSHSLEVPCDKPEGSSSLPDPADWDPNYSDESLLQEDNAEVSSLNSEFANCVRLTDPSDEAVLTSGIGRYAHNQAYPSTKFLSSNQRTDGLRQTYSFAENYPSTSHEIRGGNGRPPQFLQNFPSRFGQQSVHRYNYMNSTMHGERSHQYGQPAYSNYNRADSHSSANAMFSNSMPWANPYEDGVYMKRAIFVSSVKPMDCHPLNCTRRKGWTFHGDNPTDIPFEKGLWKDLRLSTISVCPELKISTWKFQFQLPCLACVACDSP</sequence>
<feature type="domain" description="Protein kinase" evidence="9">
    <location>
        <begin position="138"/>
        <end position="480"/>
    </location>
</feature>
<protein>
    <recommendedName>
        <fullName evidence="9">Protein kinase domain-containing protein</fullName>
    </recommendedName>
</protein>
<dbReference type="GO" id="GO:0004713">
    <property type="term" value="F:protein tyrosine kinase activity"/>
    <property type="evidence" value="ECO:0000318"/>
    <property type="project" value="GO_Central"/>
</dbReference>
<dbReference type="SUPFAM" id="SSF56112">
    <property type="entry name" value="Protein kinase-like (PK-like)"/>
    <property type="match status" value="1"/>
</dbReference>
<feature type="region of interest" description="Disordered" evidence="8">
    <location>
        <begin position="1"/>
        <end position="61"/>
    </location>
</feature>
<keyword evidence="3" id="KW-0808">Transferase</keyword>
<reference evidence="10" key="1">
    <citation type="submission" date="2021-05" db="UniProtKB">
        <authorList>
            <consortium name="EnsemblPlants"/>
        </authorList>
    </citation>
    <scope>IDENTIFICATION</scope>
    <source>
        <strain evidence="10">subsp. malaccensis</strain>
    </source>
</reference>
<dbReference type="EnsemblPlants" id="Ma11_t06160.1">
    <property type="protein sequence ID" value="Ma11_p06160.1"/>
    <property type="gene ID" value="Ma11_g06160"/>
</dbReference>
<name>A0A804L4T0_MUSAM</name>
<evidence type="ECO:0000313" key="11">
    <source>
        <dbReference type="Proteomes" id="UP000012960"/>
    </source>
</evidence>
<accession>A0A804L4T0</accession>
<evidence type="ECO:0000256" key="7">
    <source>
        <dbReference type="PROSITE-ProRule" id="PRU10141"/>
    </source>
</evidence>
<evidence type="ECO:0000256" key="6">
    <source>
        <dbReference type="ARBA" id="ARBA00022840"/>
    </source>
</evidence>
<evidence type="ECO:0000256" key="2">
    <source>
        <dbReference type="ARBA" id="ARBA00022527"/>
    </source>
</evidence>
<dbReference type="SMART" id="SM00220">
    <property type="entry name" value="S_TKc"/>
    <property type="match status" value="1"/>
</dbReference>
<evidence type="ECO:0000256" key="1">
    <source>
        <dbReference type="ARBA" id="ARBA00008867"/>
    </source>
</evidence>
<proteinExistence type="inferred from homology"/>
<feature type="compositionally biased region" description="Low complexity" evidence="8">
    <location>
        <begin position="723"/>
        <end position="734"/>
    </location>
</feature>
<evidence type="ECO:0000256" key="8">
    <source>
        <dbReference type="SAM" id="MobiDB-lite"/>
    </source>
</evidence>
<dbReference type="CDD" id="cd14212">
    <property type="entry name" value="PKc_YAK1"/>
    <property type="match status" value="1"/>
</dbReference>
<dbReference type="Gramene" id="Ma11_t06160.1">
    <property type="protein sequence ID" value="Ma11_p06160.1"/>
    <property type="gene ID" value="Ma11_g06160"/>
</dbReference>
<dbReference type="GO" id="GO:0004674">
    <property type="term" value="F:protein serine/threonine kinase activity"/>
    <property type="evidence" value="ECO:0000318"/>
    <property type="project" value="GO_Central"/>
</dbReference>
<keyword evidence="6 7" id="KW-0067">ATP-binding</keyword>
<dbReference type="InParanoid" id="A0A804L4T0"/>
<dbReference type="FunCoup" id="A0A804L4T0">
    <property type="interactions" value="1816"/>
</dbReference>
<dbReference type="InterPro" id="IPR050494">
    <property type="entry name" value="Ser_Thr_dual-spec_kinase"/>
</dbReference>
<feature type="compositionally biased region" description="Low complexity" evidence="8">
    <location>
        <begin position="39"/>
        <end position="61"/>
    </location>
</feature>
<dbReference type="Gene3D" id="3.30.200.20">
    <property type="entry name" value="Phosphorylase Kinase, domain 1"/>
    <property type="match status" value="1"/>
</dbReference>
<evidence type="ECO:0000256" key="4">
    <source>
        <dbReference type="ARBA" id="ARBA00022741"/>
    </source>
</evidence>
<dbReference type="InterPro" id="IPR011009">
    <property type="entry name" value="Kinase-like_dom_sf"/>
</dbReference>
<dbReference type="Proteomes" id="UP000012960">
    <property type="component" value="Unplaced"/>
</dbReference>